<accession>A0A0E9UF70</accession>
<protein>
    <submittedName>
        <fullName evidence="1">Uncharacterized protein</fullName>
    </submittedName>
</protein>
<proteinExistence type="predicted"/>
<name>A0A0E9UF70_ANGAN</name>
<organism evidence="1">
    <name type="scientific">Anguilla anguilla</name>
    <name type="common">European freshwater eel</name>
    <name type="synonym">Muraena anguilla</name>
    <dbReference type="NCBI Taxonomy" id="7936"/>
    <lineage>
        <taxon>Eukaryota</taxon>
        <taxon>Metazoa</taxon>
        <taxon>Chordata</taxon>
        <taxon>Craniata</taxon>
        <taxon>Vertebrata</taxon>
        <taxon>Euteleostomi</taxon>
        <taxon>Actinopterygii</taxon>
        <taxon>Neopterygii</taxon>
        <taxon>Teleostei</taxon>
        <taxon>Anguilliformes</taxon>
        <taxon>Anguillidae</taxon>
        <taxon>Anguilla</taxon>
    </lineage>
</organism>
<evidence type="ECO:0000313" key="1">
    <source>
        <dbReference type="EMBL" id="JAH64461.1"/>
    </source>
</evidence>
<dbReference type="AlphaFoldDB" id="A0A0E9UF70"/>
<reference evidence="1" key="2">
    <citation type="journal article" date="2015" name="Fish Shellfish Immunol.">
        <title>Early steps in the European eel (Anguilla anguilla)-Vibrio vulnificus interaction in the gills: Role of the RtxA13 toxin.</title>
        <authorList>
            <person name="Callol A."/>
            <person name="Pajuelo D."/>
            <person name="Ebbesson L."/>
            <person name="Teles M."/>
            <person name="MacKenzie S."/>
            <person name="Amaro C."/>
        </authorList>
    </citation>
    <scope>NUCLEOTIDE SEQUENCE</scope>
</reference>
<reference evidence="1" key="1">
    <citation type="submission" date="2014-11" db="EMBL/GenBank/DDBJ databases">
        <authorList>
            <person name="Amaro Gonzalez C."/>
        </authorList>
    </citation>
    <scope>NUCLEOTIDE SEQUENCE</scope>
</reference>
<sequence length="19" mass="2351">MTLRSRQIMPSMLWNKARM</sequence>
<dbReference type="EMBL" id="GBXM01044116">
    <property type="protein sequence ID" value="JAH64461.1"/>
    <property type="molecule type" value="Transcribed_RNA"/>
</dbReference>